<keyword evidence="3" id="KW-0408">Iron</keyword>
<name>A0A927L5N7_9ACTN</name>
<protein>
    <submittedName>
        <fullName evidence="6">TauD/TfdA family dioxygenase</fullName>
    </submittedName>
</protein>
<dbReference type="InterPro" id="IPR042098">
    <property type="entry name" value="TauD-like_sf"/>
</dbReference>
<organism evidence="6 7">
    <name type="scientific">Streptomyces caniscabiei</name>
    <dbReference type="NCBI Taxonomy" id="2746961"/>
    <lineage>
        <taxon>Bacteria</taxon>
        <taxon>Bacillati</taxon>
        <taxon>Actinomycetota</taxon>
        <taxon>Actinomycetes</taxon>
        <taxon>Kitasatosporales</taxon>
        <taxon>Streptomycetaceae</taxon>
        <taxon>Streptomyces</taxon>
    </lineage>
</organism>
<dbReference type="InterPro" id="IPR003819">
    <property type="entry name" value="TauD/TfdA-like"/>
</dbReference>
<gene>
    <name evidence="6" type="ORF">IHE70_22270</name>
</gene>
<accession>A0A927L5N7</accession>
<dbReference type="SUPFAM" id="SSF51197">
    <property type="entry name" value="Clavaminate synthase-like"/>
    <property type="match status" value="1"/>
</dbReference>
<dbReference type="EMBL" id="JACYXT010000009">
    <property type="protein sequence ID" value="MBD9725897.1"/>
    <property type="molecule type" value="Genomic_DNA"/>
</dbReference>
<evidence type="ECO:0000256" key="2">
    <source>
        <dbReference type="ARBA" id="ARBA00023002"/>
    </source>
</evidence>
<dbReference type="AlphaFoldDB" id="A0A927L5N7"/>
<evidence type="ECO:0000256" key="1">
    <source>
        <dbReference type="ARBA" id="ARBA00001954"/>
    </source>
</evidence>
<keyword evidence="6" id="KW-0223">Dioxygenase</keyword>
<evidence type="ECO:0000256" key="4">
    <source>
        <dbReference type="ARBA" id="ARBA00023194"/>
    </source>
</evidence>
<dbReference type="Proteomes" id="UP000661025">
    <property type="component" value="Unassembled WGS sequence"/>
</dbReference>
<dbReference type="RefSeq" id="WP_192362566.1">
    <property type="nucleotide sequence ID" value="NZ_CP119182.1"/>
</dbReference>
<evidence type="ECO:0000259" key="5">
    <source>
        <dbReference type="Pfam" id="PF02668"/>
    </source>
</evidence>
<dbReference type="PANTHER" id="PTHR10696:SF56">
    <property type="entry name" value="TAUD_TFDA-LIKE DOMAIN-CONTAINING PROTEIN"/>
    <property type="match status" value="1"/>
</dbReference>
<dbReference type="Gene3D" id="3.60.130.10">
    <property type="entry name" value="Clavaminate synthase-like"/>
    <property type="match status" value="1"/>
</dbReference>
<keyword evidence="4" id="KW-0045">Antibiotic biosynthesis</keyword>
<evidence type="ECO:0000256" key="3">
    <source>
        <dbReference type="ARBA" id="ARBA00023004"/>
    </source>
</evidence>
<keyword evidence="2" id="KW-0560">Oxidoreductase</keyword>
<dbReference type="GO" id="GO:0051213">
    <property type="term" value="F:dioxygenase activity"/>
    <property type="evidence" value="ECO:0007669"/>
    <property type="project" value="UniProtKB-KW"/>
</dbReference>
<evidence type="ECO:0000313" key="7">
    <source>
        <dbReference type="Proteomes" id="UP000661025"/>
    </source>
</evidence>
<sequence length="304" mass="34400">MQLIGNEHTHVAVFDDVTGLDDCRNLLREMDAALHDQGAVLLRGLPADLELFDEITRLVGGSPLQYTERSTPRSEVQGAIYTSTEYPADQSIPMHNESSYSENWPRLLFFLSAVPAESGGATPVADSRAMYRLLPAELRERFADGVVYTRSFREGLGLSWQEAFQTDDRAAVEQYCTEHGQQFQWTAEGLRTSHRRPAWEVEPRTGERVWFNQAHLFHATSLEPEVLEALLSLYSEEDLPRHAYYGDGSGIDKADLDIVRKVYEQVTFAFPWQTGDVMIINNMLVAHGRQPFTGTRRTLVSMTD</sequence>
<feature type="domain" description="TauD/TfdA-like" evidence="5">
    <location>
        <begin position="24"/>
        <end position="302"/>
    </location>
</feature>
<dbReference type="PANTHER" id="PTHR10696">
    <property type="entry name" value="GAMMA-BUTYROBETAINE HYDROXYLASE-RELATED"/>
    <property type="match status" value="1"/>
</dbReference>
<proteinExistence type="predicted"/>
<comment type="cofactor">
    <cofactor evidence="1">
        <name>Fe(2+)</name>
        <dbReference type="ChEBI" id="CHEBI:29033"/>
    </cofactor>
</comment>
<dbReference type="GeneID" id="79931830"/>
<dbReference type="GO" id="GO:0017000">
    <property type="term" value="P:antibiotic biosynthetic process"/>
    <property type="evidence" value="ECO:0007669"/>
    <property type="project" value="UniProtKB-KW"/>
</dbReference>
<evidence type="ECO:0000313" key="6">
    <source>
        <dbReference type="EMBL" id="MBD9725897.1"/>
    </source>
</evidence>
<comment type="caution">
    <text evidence="6">The sequence shown here is derived from an EMBL/GenBank/DDBJ whole genome shotgun (WGS) entry which is preliminary data.</text>
</comment>
<dbReference type="InterPro" id="IPR050411">
    <property type="entry name" value="AlphaKG_dependent_hydroxylases"/>
</dbReference>
<dbReference type="Pfam" id="PF02668">
    <property type="entry name" value="TauD"/>
    <property type="match status" value="1"/>
</dbReference>
<reference evidence="6" key="1">
    <citation type="submission" date="2020-09" db="EMBL/GenBank/DDBJ databases">
        <title>Streptomyces canutascabiei sp. nov., which causes potato common scab and is distributed across the world.</title>
        <authorList>
            <person name="Nguyen H.P."/>
            <person name="Weisberg A.J."/>
            <person name="Chang J.H."/>
            <person name="Clarke C.R."/>
        </authorList>
    </citation>
    <scope>NUCLEOTIDE SEQUENCE</scope>
    <source>
        <strain evidence="6">ID-01-6.2a</strain>
    </source>
</reference>